<dbReference type="CDD" id="cd07910">
    <property type="entry name" value="MiaE"/>
    <property type="match status" value="1"/>
</dbReference>
<dbReference type="AlphaFoldDB" id="A0A5B8XK17"/>
<dbReference type="Pfam" id="PF06175">
    <property type="entry name" value="MiaE"/>
    <property type="match status" value="1"/>
</dbReference>
<organism evidence="1 2">
    <name type="scientific">Microvenator marinus</name>
    <dbReference type="NCBI Taxonomy" id="2600177"/>
    <lineage>
        <taxon>Bacteria</taxon>
        <taxon>Deltaproteobacteria</taxon>
        <taxon>Bradymonadales</taxon>
        <taxon>Microvenatoraceae</taxon>
        <taxon>Microvenator</taxon>
    </lineage>
</organism>
<dbReference type="OrthoDB" id="9802518at2"/>
<dbReference type="Gene3D" id="1.20.1260.10">
    <property type="match status" value="1"/>
</dbReference>
<dbReference type="SUPFAM" id="SSF47240">
    <property type="entry name" value="Ferritin-like"/>
    <property type="match status" value="1"/>
</dbReference>
<keyword evidence="2" id="KW-1185">Reference proteome</keyword>
<evidence type="ECO:0000313" key="2">
    <source>
        <dbReference type="Proteomes" id="UP000321595"/>
    </source>
</evidence>
<proteinExistence type="predicted"/>
<dbReference type="RefSeq" id="WP_146956827.1">
    <property type="nucleotide sequence ID" value="NZ_CP042467.1"/>
</dbReference>
<dbReference type="PIRSF" id="PIRSF020736">
    <property type="entry name" value="MiaE"/>
    <property type="match status" value="1"/>
</dbReference>
<dbReference type="GO" id="GO:0045301">
    <property type="term" value="F:tRNA 2-(methylsulfanyl)-N(6)-isopentenyladenosine(37) hydroxylase activity"/>
    <property type="evidence" value="ECO:0007669"/>
    <property type="project" value="InterPro"/>
</dbReference>
<reference evidence="1 2" key="1">
    <citation type="submission" date="2019-08" db="EMBL/GenBank/DDBJ databases">
        <authorList>
            <person name="Liang Q."/>
        </authorList>
    </citation>
    <scope>NUCLEOTIDE SEQUENCE [LARGE SCALE GENOMIC DNA]</scope>
    <source>
        <strain evidence="1 2">V1718</strain>
    </source>
</reference>
<accession>A0A5B8XK17</accession>
<dbReference type="InterPro" id="IPR009078">
    <property type="entry name" value="Ferritin-like_SF"/>
</dbReference>
<dbReference type="InterPro" id="IPR012347">
    <property type="entry name" value="Ferritin-like"/>
</dbReference>
<name>A0A5B8XK17_9DELT</name>
<sequence length="194" mass="22103">MLHLAQDTDPGWFERIRDSLDTILVDHCHLEKRAASNALNLIFRYTGCEGIPRELSEVVREEMEHFTQVLDILDARGIEFTRLPPSPYATALQAELRKNEPGAFLDKLLMAGFIEARSCERFKILSQGLAEDEPELAAFYRELMIAEARHHLLYTNIARRFYSDSVVKARLKELAPAEVAALKAAGEVPRLHSW</sequence>
<evidence type="ECO:0000313" key="1">
    <source>
        <dbReference type="EMBL" id="QED25875.1"/>
    </source>
</evidence>
<dbReference type="PANTHER" id="PTHR42637">
    <property type="entry name" value="TRNA-(MS[2]IO[6]A)-HYDROXYLASE"/>
    <property type="match status" value="1"/>
</dbReference>
<dbReference type="GO" id="GO:0006400">
    <property type="term" value="P:tRNA modification"/>
    <property type="evidence" value="ECO:0007669"/>
    <property type="project" value="InterPro"/>
</dbReference>
<dbReference type="EMBL" id="CP042467">
    <property type="protein sequence ID" value="QED25875.1"/>
    <property type="molecule type" value="Genomic_DNA"/>
</dbReference>
<dbReference type="KEGG" id="bbae:FRD01_01065"/>
<dbReference type="Proteomes" id="UP000321595">
    <property type="component" value="Chromosome"/>
</dbReference>
<dbReference type="InterPro" id="IPR010386">
    <property type="entry name" value="tRNA-Hydrxlase_MiaE"/>
</dbReference>
<gene>
    <name evidence="1" type="ORF">FRD01_01065</name>
</gene>
<dbReference type="PANTHER" id="PTHR42637:SF1">
    <property type="entry name" value="TRNA 2-(METHYLSULFANYL)-N(6)-ISOPENTENYLADENOSINE(37) HYDROXYLASE"/>
    <property type="match status" value="1"/>
</dbReference>
<protein>
    <submittedName>
        <fullName evidence="1">tRNA-(Ms[2]io[6]A)-hydroxylase</fullName>
    </submittedName>
</protein>